<gene>
    <name evidence="1" type="ORF">SAMN04487988_10916</name>
</gene>
<protein>
    <recommendedName>
        <fullName evidence="3">Restriction endonuclease</fullName>
    </recommendedName>
</protein>
<dbReference type="EMBL" id="FOPC01000009">
    <property type="protein sequence ID" value="SFG84533.1"/>
    <property type="molecule type" value="Genomic_DNA"/>
</dbReference>
<evidence type="ECO:0008006" key="3">
    <source>
        <dbReference type="Google" id="ProtNLM"/>
    </source>
</evidence>
<organism evidence="1 2">
    <name type="scientific">Algoriphagus hitonicola</name>
    <dbReference type="NCBI Taxonomy" id="435880"/>
    <lineage>
        <taxon>Bacteria</taxon>
        <taxon>Pseudomonadati</taxon>
        <taxon>Bacteroidota</taxon>
        <taxon>Cytophagia</taxon>
        <taxon>Cytophagales</taxon>
        <taxon>Cyclobacteriaceae</taxon>
        <taxon>Algoriphagus</taxon>
    </lineage>
</organism>
<dbReference type="STRING" id="435880.SAMN04487988_10916"/>
<accession>A0A1I2V638</accession>
<name>A0A1I2V638_9BACT</name>
<proteinExistence type="predicted"/>
<keyword evidence="2" id="KW-1185">Reference proteome</keyword>
<reference evidence="2" key="1">
    <citation type="submission" date="2016-10" db="EMBL/GenBank/DDBJ databases">
        <authorList>
            <person name="Varghese N."/>
            <person name="Submissions S."/>
        </authorList>
    </citation>
    <scope>NUCLEOTIDE SEQUENCE [LARGE SCALE GENOMIC DNA]</scope>
    <source>
        <strain evidence="2">DSM 19315</strain>
    </source>
</reference>
<evidence type="ECO:0000313" key="2">
    <source>
        <dbReference type="Proteomes" id="UP000199642"/>
    </source>
</evidence>
<evidence type="ECO:0000313" key="1">
    <source>
        <dbReference type="EMBL" id="SFG84533.1"/>
    </source>
</evidence>
<dbReference type="AlphaFoldDB" id="A0A1I2V638"/>
<sequence length="315" mass="35911">MNNESSPLGLLEAETILYIKLGQGGEFVKKCFTGNPHTMKLDYRTVPHALCMDGDWSAVHEFLTKEGHSASTSTNHLRQIRSFYEEGESTVWVTFHDNKLWWCQAETEITIDEQNIKSRRVKGEWSDENIAGEKLLFGNLSGELLTTKAYRGTICKVPSEYVLRKINNQLSGDAEEIKTLTAALQTKIAGLIQKLYWNDLELFVDLVFRQSGWRRVSYLGKQEKTIDLDLESTVTGERGVVQVKARSTLEEFRAYEKELEGFRKDYQKVFYVCPRPEKGLQNLKSETGTVLYFSDKLAELAISAGLVDWLIKKCG</sequence>
<dbReference type="OrthoDB" id="819552at2"/>
<dbReference type="Proteomes" id="UP000199642">
    <property type="component" value="Unassembled WGS sequence"/>
</dbReference>
<dbReference type="RefSeq" id="WP_143189536.1">
    <property type="nucleotide sequence ID" value="NZ_FOPC01000009.1"/>
</dbReference>